<proteinExistence type="predicted"/>
<keyword evidence="2" id="KW-1185">Reference proteome</keyword>
<protein>
    <submittedName>
        <fullName evidence="1">Uncharacterized protein</fullName>
    </submittedName>
</protein>
<dbReference type="Proteomes" id="UP000823674">
    <property type="component" value="Chromosome A01"/>
</dbReference>
<gene>
    <name evidence="1" type="primary">A01p030320.1_BraROA</name>
    <name evidence="1" type="ORF">IGI04_002840</name>
</gene>
<accession>A0ABQ7NWQ6</accession>
<evidence type="ECO:0000313" key="2">
    <source>
        <dbReference type="Proteomes" id="UP000823674"/>
    </source>
</evidence>
<organism evidence="1 2">
    <name type="scientific">Brassica rapa subsp. trilocularis</name>
    <dbReference type="NCBI Taxonomy" id="1813537"/>
    <lineage>
        <taxon>Eukaryota</taxon>
        <taxon>Viridiplantae</taxon>
        <taxon>Streptophyta</taxon>
        <taxon>Embryophyta</taxon>
        <taxon>Tracheophyta</taxon>
        <taxon>Spermatophyta</taxon>
        <taxon>Magnoliopsida</taxon>
        <taxon>eudicotyledons</taxon>
        <taxon>Gunneridae</taxon>
        <taxon>Pentapetalae</taxon>
        <taxon>rosids</taxon>
        <taxon>malvids</taxon>
        <taxon>Brassicales</taxon>
        <taxon>Brassicaceae</taxon>
        <taxon>Brassiceae</taxon>
        <taxon>Brassica</taxon>
    </lineage>
</organism>
<evidence type="ECO:0000313" key="1">
    <source>
        <dbReference type="EMBL" id="KAG5415273.1"/>
    </source>
</evidence>
<dbReference type="EMBL" id="JADBGQ010000001">
    <property type="protein sequence ID" value="KAG5415273.1"/>
    <property type="molecule type" value="Genomic_DNA"/>
</dbReference>
<reference evidence="1 2" key="1">
    <citation type="submission" date="2021-03" db="EMBL/GenBank/DDBJ databases">
        <authorList>
            <person name="King G.J."/>
            <person name="Bancroft I."/>
            <person name="Baten A."/>
            <person name="Bloomfield J."/>
            <person name="Borpatragohain P."/>
            <person name="He Z."/>
            <person name="Irish N."/>
            <person name="Irwin J."/>
            <person name="Liu K."/>
            <person name="Mauleon R.P."/>
            <person name="Moore J."/>
            <person name="Morris R."/>
            <person name="Ostergaard L."/>
            <person name="Wang B."/>
            <person name="Wells R."/>
        </authorList>
    </citation>
    <scope>NUCLEOTIDE SEQUENCE [LARGE SCALE GENOMIC DNA]</scope>
    <source>
        <strain evidence="1">R-o-18</strain>
        <tissue evidence="1">Leaf</tissue>
    </source>
</reference>
<sequence>MRHRELIVSFILYCTIPYQTDAYNNFPNLPFRSEGWPVVRNKIKKELPSRSPIIEPWIRDSWLVSRNSKEDANLLFPASVFSEHLMVLPGPPLHMQPPASATKNSLGVTNIDYMEIFINLNSSIGPKGSAERAVINWTKRKCRKSSYVTVTGRSWEFTYVLESLAVRHGMLESLDVQPRTIFATSINLKFTQTASLQLFASTVRLGGTDGSDRQSVSKYGGVLYNN</sequence>
<comment type="caution">
    <text evidence="1">The sequence shown here is derived from an EMBL/GenBank/DDBJ whole genome shotgun (WGS) entry which is preliminary data.</text>
</comment>
<name>A0ABQ7NWQ6_BRACM</name>